<gene>
    <name evidence="1" type="ORF">ETSY1_13375</name>
</gene>
<reference evidence="1 2" key="1">
    <citation type="journal article" date="2014" name="Nature">
        <title>An environmental bacterial taxon with a large and distinct metabolic repertoire.</title>
        <authorList>
            <person name="Wilson M.C."/>
            <person name="Mori T."/>
            <person name="Ruckert C."/>
            <person name="Uria A.R."/>
            <person name="Helf M.J."/>
            <person name="Takada K."/>
            <person name="Gernert C."/>
            <person name="Steffens U.A."/>
            <person name="Heycke N."/>
            <person name="Schmitt S."/>
            <person name="Rinke C."/>
            <person name="Helfrich E.J."/>
            <person name="Brachmann A.O."/>
            <person name="Gurgui C."/>
            <person name="Wakimoto T."/>
            <person name="Kracht M."/>
            <person name="Crusemann M."/>
            <person name="Hentschel U."/>
            <person name="Abe I."/>
            <person name="Matsunaga S."/>
            <person name="Kalinowski J."/>
            <person name="Takeyama H."/>
            <person name="Piel J."/>
        </authorList>
    </citation>
    <scope>NUCLEOTIDE SEQUENCE [LARGE SCALE GENOMIC DNA]</scope>
    <source>
        <strain evidence="2">TSY1</strain>
    </source>
</reference>
<comment type="caution">
    <text evidence="1">The sequence shown here is derived from an EMBL/GenBank/DDBJ whole genome shotgun (WGS) entry which is preliminary data.</text>
</comment>
<accession>W4LPU6</accession>
<dbReference type="HOGENOM" id="CLU_188942_0_0_7"/>
<name>W4LPU6_ENTF1</name>
<protein>
    <submittedName>
        <fullName evidence="1">Uncharacterized protein</fullName>
    </submittedName>
</protein>
<evidence type="ECO:0000313" key="1">
    <source>
        <dbReference type="EMBL" id="ETW99864.1"/>
    </source>
</evidence>
<organism evidence="1 2">
    <name type="scientific">Entotheonella factor</name>
    <dbReference type="NCBI Taxonomy" id="1429438"/>
    <lineage>
        <taxon>Bacteria</taxon>
        <taxon>Pseudomonadati</taxon>
        <taxon>Nitrospinota/Tectimicrobiota group</taxon>
        <taxon>Candidatus Tectimicrobiota</taxon>
        <taxon>Candidatus Entotheonellia</taxon>
        <taxon>Candidatus Entotheonellales</taxon>
        <taxon>Candidatus Entotheonellaceae</taxon>
        <taxon>Candidatus Entotheonella</taxon>
    </lineage>
</organism>
<evidence type="ECO:0000313" key="2">
    <source>
        <dbReference type="Proteomes" id="UP000019141"/>
    </source>
</evidence>
<proteinExistence type="predicted"/>
<dbReference type="Proteomes" id="UP000019141">
    <property type="component" value="Unassembled WGS sequence"/>
</dbReference>
<dbReference type="EMBL" id="AZHW01000397">
    <property type="protein sequence ID" value="ETW99864.1"/>
    <property type="molecule type" value="Genomic_DNA"/>
</dbReference>
<sequence>MTKTIGLQTLSHQLNQVVGDVISEGQTDMKQPALIMSPKLANPAQAVDFELKVILEDSSHA</sequence>
<keyword evidence="2" id="KW-1185">Reference proteome</keyword>
<dbReference type="AlphaFoldDB" id="W4LPU6"/>